<feature type="transmembrane region" description="Helical" evidence="2">
    <location>
        <begin position="52"/>
        <end position="73"/>
    </location>
</feature>
<evidence type="ECO:0000313" key="5">
    <source>
        <dbReference type="WBParaSite" id="TCNE_0000863701-mRNA-1"/>
    </source>
</evidence>
<keyword evidence="2" id="KW-0472">Membrane</keyword>
<feature type="compositionally biased region" description="Basic residues" evidence="1">
    <location>
        <begin position="138"/>
        <end position="147"/>
    </location>
</feature>
<keyword evidence="2" id="KW-1133">Transmembrane helix</keyword>
<proteinExistence type="predicted"/>
<dbReference type="WBParaSite" id="TCNE_0000863701-mRNA-1">
    <property type="protein sequence ID" value="TCNE_0000863701-mRNA-1"/>
    <property type="gene ID" value="TCNE_0000863701"/>
</dbReference>
<evidence type="ECO:0000256" key="1">
    <source>
        <dbReference type="SAM" id="MobiDB-lite"/>
    </source>
</evidence>
<evidence type="ECO:0000256" key="2">
    <source>
        <dbReference type="SAM" id="Phobius"/>
    </source>
</evidence>
<keyword evidence="2" id="KW-0812">Transmembrane</keyword>
<protein>
    <submittedName>
        <fullName evidence="3 5">Uncharacterized protein</fullName>
    </submittedName>
</protein>
<dbReference type="AlphaFoldDB" id="A0A183UJG7"/>
<accession>A0A183UJG7</accession>
<gene>
    <name evidence="3" type="ORF">TCNE_LOCUS8637</name>
</gene>
<reference evidence="5" key="1">
    <citation type="submission" date="2016-06" db="UniProtKB">
        <authorList>
            <consortium name="WormBaseParasite"/>
        </authorList>
    </citation>
    <scope>IDENTIFICATION</scope>
</reference>
<keyword evidence="4" id="KW-1185">Reference proteome</keyword>
<dbReference type="EMBL" id="UYWY01019959">
    <property type="protein sequence ID" value="VDM39958.1"/>
    <property type="molecule type" value="Genomic_DNA"/>
</dbReference>
<organism evidence="4 5">
    <name type="scientific">Toxocara canis</name>
    <name type="common">Canine roundworm</name>
    <dbReference type="NCBI Taxonomy" id="6265"/>
    <lineage>
        <taxon>Eukaryota</taxon>
        <taxon>Metazoa</taxon>
        <taxon>Ecdysozoa</taxon>
        <taxon>Nematoda</taxon>
        <taxon>Chromadorea</taxon>
        <taxon>Rhabditida</taxon>
        <taxon>Spirurina</taxon>
        <taxon>Ascaridomorpha</taxon>
        <taxon>Ascaridoidea</taxon>
        <taxon>Toxocaridae</taxon>
        <taxon>Toxocara</taxon>
    </lineage>
</organism>
<dbReference type="Proteomes" id="UP000050794">
    <property type="component" value="Unassembled WGS sequence"/>
</dbReference>
<reference evidence="3 4" key="2">
    <citation type="submission" date="2018-11" db="EMBL/GenBank/DDBJ databases">
        <authorList>
            <consortium name="Pathogen Informatics"/>
        </authorList>
    </citation>
    <scope>NUCLEOTIDE SEQUENCE [LARGE SCALE GENOMIC DNA]</scope>
</reference>
<sequence>MRDERKSAQGKEKGIIDELHNGAERVLNEIETEVDVAREQIQGNLDIIIQHWSSVTIGIVLAAIFVVFLVACFKCRTYRMVTWKTRHRAEKTGGDIEIVFISGTDEKANSKERDLENAADKRLEIDLKQEEVQCTPLKKPRFNKKGKANNATAVNNPPKLGI</sequence>
<evidence type="ECO:0000313" key="3">
    <source>
        <dbReference type="EMBL" id="VDM39958.1"/>
    </source>
</evidence>
<name>A0A183UJG7_TOXCA</name>
<feature type="region of interest" description="Disordered" evidence="1">
    <location>
        <begin position="138"/>
        <end position="162"/>
    </location>
</feature>
<evidence type="ECO:0000313" key="4">
    <source>
        <dbReference type="Proteomes" id="UP000050794"/>
    </source>
</evidence>